<dbReference type="Gene3D" id="3.60.21.10">
    <property type="match status" value="1"/>
</dbReference>
<comment type="caution">
    <text evidence="6">The sequence shown here is derived from an EMBL/GenBank/DDBJ whole genome shotgun (WGS) entry which is preliminary data.</text>
</comment>
<dbReference type="Proteomes" id="UP000655868">
    <property type="component" value="Unassembled WGS sequence"/>
</dbReference>
<feature type="domain" description="Calcineurin-like phosphoesterase" evidence="5">
    <location>
        <begin position="4"/>
        <end position="187"/>
    </location>
</feature>
<dbReference type="GO" id="GO:0016787">
    <property type="term" value="F:hydrolase activity"/>
    <property type="evidence" value="ECO:0007669"/>
    <property type="project" value="UniProtKB-KW"/>
</dbReference>
<evidence type="ECO:0000256" key="1">
    <source>
        <dbReference type="ARBA" id="ARBA00022723"/>
    </source>
</evidence>
<dbReference type="GO" id="GO:0046872">
    <property type="term" value="F:metal ion binding"/>
    <property type="evidence" value="ECO:0007669"/>
    <property type="project" value="UniProtKB-KW"/>
</dbReference>
<keyword evidence="7" id="KW-1185">Reference proteome</keyword>
<dbReference type="PANTHER" id="PTHR42988:SF2">
    <property type="entry name" value="CYCLIC NUCLEOTIDE PHOSPHODIESTERASE CBUA0032-RELATED"/>
    <property type="match status" value="1"/>
</dbReference>
<evidence type="ECO:0000259" key="5">
    <source>
        <dbReference type="Pfam" id="PF00149"/>
    </source>
</evidence>
<evidence type="ECO:0000313" key="6">
    <source>
        <dbReference type="EMBL" id="MBJ8340613.1"/>
    </source>
</evidence>
<dbReference type="PANTHER" id="PTHR42988">
    <property type="entry name" value="PHOSPHOHYDROLASE"/>
    <property type="match status" value="1"/>
</dbReference>
<sequence length="268" mass="29078">MLVLAHVSDLHFDGGRRNVKRAGRVMKYLNGLPGRVDAVLVTGDIADRGRPDEYQQARAILDTDIPVLCLPGNHDDRSEYRTHFLNEEGSGPINRAHMIGDAIVAMCDSSVPGRPGGLLADETITWLRAVLDDAPPAAPILIAAHHPPQKLFTPIVDRILLDDTDPLEEIIRSDSRIVGMFCGHAHTSAVTTFAGVPLVVAPSVSSVLGPEWEGDGRSHDPVVDYDAPPAIAFHVIDDDHRLTTHFRSIAKTNSAHGFRRSAQPTLPT</sequence>
<evidence type="ECO:0000256" key="2">
    <source>
        <dbReference type="ARBA" id="ARBA00022801"/>
    </source>
</evidence>
<dbReference type="InterPro" id="IPR050884">
    <property type="entry name" value="CNP_phosphodiesterase-III"/>
</dbReference>
<evidence type="ECO:0000256" key="3">
    <source>
        <dbReference type="ARBA" id="ARBA00023004"/>
    </source>
</evidence>
<protein>
    <submittedName>
        <fullName evidence="6">Metallophosphoesterase</fullName>
    </submittedName>
</protein>
<dbReference type="InterPro" id="IPR004843">
    <property type="entry name" value="Calcineurin-like_PHP"/>
</dbReference>
<dbReference type="SUPFAM" id="SSF56300">
    <property type="entry name" value="Metallo-dependent phosphatases"/>
    <property type="match status" value="1"/>
</dbReference>
<keyword evidence="3" id="KW-0408">Iron</keyword>
<keyword evidence="1" id="KW-0479">Metal-binding</keyword>
<keyword evidence="2" id="KW-0378">Hydrolase</keyword>
<evidence type="ECO:0000313" key="7">
    <source>
        <dbReference type="Proteomes" id="UP000655868"/>
    </source>
</evidence>
<dbReference type="EMBL" id="JAEMNV010000005">
    <property type="protein sequence ID" value="MBJ8340613.1"/>
    <property type="molecule type" value="Genomic_DNA"/>
</dbReference>
<evidence type="ECO:0000256" key="4">
    <source>
        <dbReference type="ARBA" id="ARBA00025742"/>
    </source>
</evidence>
<accession>A0A934NSQ4</accession>
<comment type="similarity">
    <text evidence="4">Belongs to the cyclic nucleotide phosphodiesterase class-III family.</text>
</comment>
<name>A0A934NSQ4_9NOCA</name>
<reference evidence="6" key="1">
    <citation type="submission" date="2020-12" db="EMBL/GenBank/DDBJ databases">
        <title>Antrihabitans popcorni sp. nov. and Antrihabitans auranticaus sp. nov., isolated from a larva cave.</title>
        <authorList>
            <person name="Lee S.D."/>
            <person name="Kim I.S."/>
        </authorList>
    </citation>
    <scope>NUCLEOTIDE SEQUENCE</scope>
    <source>
        <strain evidence="6">YC3-6</strain>
    </source>
</reference>
<dbReference type="InterPro" id="IPR029052">
    <property type="entry name" value="Metallo-depent_PP-like"/>
</dbReference>
<gene>
    <name evidence="6" type="ORF">JGU71_17115</name>
</gene>
<proteinExistence type="inferred from homology"/>
<dbReference type="AlphaFoldDB" id="A0A934NSQ4"/>
<dbReference type="RefSeq" id="WP_199705491.1">
    <property type="nucleotide sequence ID" value="NZ_JAEMNV010000005.1"/>
</dbReference>
<organism evidence="6 7">
    <name type="scientific">Antrihabitans stalagmiti</name>
    <dbReference type="NCBI Taxonomy" id="2799499"/>
    <lineage>
        <taxon>Bacteria</taxon>
        <taxon>Bacillati</taxon>
        <taxon>Actinomycetota</taxon>
        <taxon>Actinomycetes</taxon>
        <taxon>Mycobacteriales</taxon>
        <taxon>Nocardiaceae</taxon>
        <taxon>Antrihabitans</taxon>
    </lineage>
</organism>
<dbReference type="Pfam" id="PF00149">
    <property type="entry name" value="Metallophos"/>
    <property type="match status" value="1"/>
</dbReference>